<dbReference type="Proteomes" id="UP001595443">
    <property type="component" value="Unassembled WGS sequence"/>
</dbReference>
<keyword evidence="3" id="KW-1185">Reference proteome</keyword>
<name>A0ABV7AIG1_9RHOB</name>
<comment type="caution">
    <text evidence="2">The sequence shown here is derived from an EMBL/GenBank/DDBJ whole genome shotgun (WGS) entry which is preliminary data.</text>
</comment>
<sequence>MPVDAPEGFARAFSSAWLARDVAELVGLFAEDADFLTLTGDWAEGRQAIARTVTGELKGAFARARLVTGRAKLRPLGPEAAVVHQRFVLSGVLNPDGSDAGRIATILMAVLQRTPAGWQAVSAQFNVEES</sequence>
<feature type="domain" description="DUF4440" evidence="1">
    <location>
        <begin position="11"/>
        <end position="119"/>
    </location>
</feature>
<dbReference type="SUPFAM" id="SSF54427">
    <property type="entry name" value="NTF2-like"/>
    <property type="match status" value="1"/>
</dbReference>
<organism evidence="2 3">
    <name type="scientific">Acidimangrovimonas pyrenivorans</name>
    <dbReference type="NCBI Taxonomy" id="2030798"/>
    <lineage>
        <taxon>Bacteria</taxon>
        <taxon>Pseudomonadati</taxon>
        <taxon>Pseudomonadota</taxon>
        <taxon>Alphaproteobacteria</taxon>
        <taxon>Rhodobacterales</taxon>
        <taxon>Paracoccaceae</taxon>
        <taxon>Acidimangrovimonas</taxon>
    </lineage>
</organism>
<evidence type="ECO:0000313" key="2">
    <source>
        <dbReference type="EMBL" id="MFC2968650.1"/>
    </source>
</evidence>
<dbReference type="RefSeq" id="WP_377833347.1">
    <property type="nucleotide sequence ID" value="NZ_JBHRSK010000007.1"/>
</dbReference>
<dbReference type="EMBL" id="JBHRSK010000007">
    <property type="protein sequence ID" value="MFC2968650.1"/>
    <property type="molecule type" value="Genomic_DNA"/>
</dbReference>
<dbReference type="InterPro" id="IPR011944">
    <property type="entry name" value="Steroid_delta5-4_isomerase"/>
</dbReference>
<dbReference type="InterPro" id="IPR027843">
    <property type="entry name" value="DUF4440"/>
</dbReference>
<protein>
    <submittedName>
        <fullName evidence="2">YybH family protein</fullName>
    </submittedName>
</protein>
<evidence type="ECO:0000313" key="3">
    <source>
        <dbReference type="Proteomes" id="UP001595443"/>
    </source>
</evidence>
<dbReference type="Gene3D" id="3.10.450.50">
    <property type="match status" value="1"/>
</dbReference>
<evidence type="ECO:0000259" key="1">
    <source>
        <dbReference type="Pfam" id="PF14534"/>
    </source>
</evidence>
<gene>
    <name evidence="2" type="ORF">ACFOES_11150</name>
</gene>
<dbReference type="Pfam" id="PF14534">
    <property type="entry name" value="DUF4440"/>
    <property type="match status" value="1"/>
</dbReference>
<dbReference type="InterPro" id="IPR032710">
    <property type="entry name" value="NTF2-like_dom_sf"/>
</dbReference>
<reference evidence="3" key="1">
    <citation type="journal article" date="2019" name="Int. J. Syst. Evol. Microbiol.">
        <title>The Global Catalogue of Microorganisms (GCM) 10K type strain sequencing project: providing services to taxonomists for standard genome sequencing and annotation.</title>
        <authorList>
            <consortium name="The Broad Institute Genomics Platform"/>
            <consortium name="The Broad Institute Genome Sequencing Center for Infectious Disease"/>
            <person name="Wu L."/>
            <person name="Ma J."/>
        </authorList>
    </citation>
    <scope>NUCLEOTIDE SEQUENCE [LARGE SCALE GENOMIC DNA]</scope>
    <source>
        <strain evidence="3">KCTC 62192</strain>
    </source>
</reference>
<dbReference type="NCBIfam" id="TIGR02246">
    <property type="entry name" value="SgcJ/EcaC family oxidoreductase"/>
    <property type="match status" value="1"/>
</dbReference>
<proteinExistence type="predicted"/>
<accession>A0ABV7AIG1</accession>